<reference evidence="2 3" key="1">
    <citation type="journal article" date="2007" name="PLoS Genet.">
        <title>A tale of two oxidation states: bacterial colonization of arsenic-rich environments.</title>
        <authorList>
            <person name="Muller D."/>
            <person name="Medigue C."/>
            <person name="Koechler S."/>
            <person name="Barbe V."/>
            <person name="Barakat M."/>
            <person name="Talla E."/>
            <person name="Bonnefoy V."/>
            <person name="Krin E."/>
            <person name="Arsene-Ploetze F."/>
            <person name="Carapito C."/>
            <person name="Chandler M."/>
            <person name="Cournoyer B."/>
            <person name="Cruveiller S."/>
            <person name="Dossat C."/>
            <person name="Duval S."/>
            <person name="Heymann M."/>
            <person name="Leize E."/>
            <person name="Lieutaud A."/>
            <person name="Lievremont D."/>
            <person name="Makita Y."/>
            <person name="Mangenot S."/>
            <person name="Nitschke W."/>
            <person name="Ortet P."/>
            <person name="Perdrial N."/>
            <person name="Schoepp B."/>
            <person name="Siguier N."/>
            <person name="Simeonova D.D."/>
            <person name="Rouy Z."/>
            <person name="Segurens B."/>
            <person name="Turlin E."/>
            <person name="Vallenet D."/>
            <person name="Van Dorsselaer A."/>
            <person name="Weiss S."/>
            <person name="Weissenbach J."/>
            <person name="Lett M.C."/>
            <person name="Danchin A."/>
            <person name="Bertin P.N."/>
        </authorList>
    </citation>
    <scope>NUCLEOTIDE SEQUENCE [LARGE SCALE GENOMIC DNA]</scope>
    <source>
        <strain evidence="3">ULPAs1</strain>
    </source>
</reference>
<feature type="transmembrane region" description="Helical" evidence="1">
    <location>
        <begin position="94"/>
        <end position="112"/>
    </location>
</feature>
<evidence type="ECO:0000313" key="2">
    <source>
        <dbReference type="EMBL" id="CAL62748.1"/>
    </source>
</evidence>
<name>A4G8B1_HERAR</name>
<protein>
    <submittedName>
        <fullName evidence="2">Uncharacterized protein</fullName>
    </submittedName>
</protein>
<accession>A4G8B1</accession>
<dbReference type="EMBL" id="CU207211">
    <property type="protein sequence ID" value="CAL62748.1"/>
    <property type="molecule type" value="Genomic_DNA"/>
</dbReference>
<sequence length="118" mass="13366">MFTAAAIFQTIAHIQRTLINVHLFHLFIISLTLLLWYLIRPKAVCILLKNMVMDLRADLIDTAQLASIQLGTEIAFVLISVACVDLSGEAHRRTGLIQLLLAVVTSIFYCCYMKRIFQ</sequence>
<evidence type="ECO:0000256" key="1">
    <source>
        <dbReference type="SAM" id="Phobius"/>
    </source>
</evidence>
<dbReference type="HOGENOM" id="CLU_2069887_0_0_4"/>
<dbReference type="STRING" id="204773.HEAR2626"/>
<keyword evidence="1" id="KW-0812">Transmembrane</keyword>
<keyword evidence="3" id="KW-1185">Reference proteome</keyword>
<dbReference type="Proteomes" id="UP000006697">
    <property type="component" value="Chromosome"/>
</dbReference>
<organism evidence="2 3">
    <name type="scientific">Herminiimonas arsenicoxydans</name>
    <dbReference type="NCBI Taxonomy" id="204773"/>
    <lineage>
        <taxon>Bacteria</taxon>
        <taxon>Pseudomonadati</taxon>
        <taxon>Pseudomonadota</taxon>
        <taxon>Betaproteobacteria</taxon>
        <taxon>Burkholderiales</taxon>
        <taxon>Oxalobacteraceae</taxon>
        <taxon>Herminiimonas</taxon>
    </lineage>
</organism>
<dbReference type="AlphaFoldDB" id="A4G8B1"/>
<feature type="transmembrane region" description="Helical" evidence="1">
    <location>
        <begin position="19"/>
        <end position="39"/>
    </location>
</feature>
<evidence type="ECO:0000313" key="3">
    <source>
        <dbReference type="Proteomes" id="UP000006697"/>
    </source>
</evidence>
<keyword evidence="1" id="KW-0472">Membrane</keyword>
<gene>
    <name evidence="2" type="ordered locus">HEAR2626</name>
</gene>
<keyword evidence="1" id="KW-1133">Transmembrane helix</keyword>
<dbReference type="KEGG" id="har:HEAR2626"/>
<proteinExistence type="predicted"/>